<feature type="transmembrane region" description="Helical" evidence="1">
    <location>
        <begin position="18"/>
        <end position="38"/>
    </location>
</feature>
<feature type="transmembrane region" description="Helical" evidence="1">
    <location>
        <begin position="354"/>
        <end position="375"/>
    </location>
</feature>
<feature type="transmembrane region" description="Helical" evidence="1">
    <location>
        <begin position="427"/>
        <end position="450"/>
    </location>
</feature>
<keyword evidence="3" id="KW-1185">Reference proteome</keyword>
<feature type="transmembrane region" description="Helical" evidence="1">
    <location>
        <begin position="58"/>
        <end position="79"/>
    </location>
</feature>
<evidence type="ECO:0000313" key="2">
    <source>
        <dbReference type="EMBL" id="MBO1319266.1"/>
    </source>
</evidence>
<dbReference type="EMBL" id="JAFREP010000009">
    <property type="protein sequence ID" value="MBO1319266.1"/>
    <property type="molecule type" value="Genomic_DNA"/>
</dbReference>
<comment type="caution">
    <text evidence="2">The sequence shown here is derived from an EMBL/GenBank/DDBJ whole genome shotgun (WGS) entry which is preliminary data.</text>
</comment>
<sequence length="496" mass="54360">MLEITIWRRNLVAWRRHAYFFPAMLGVAAWLLLIATLAETRALPLLRQQTLLPTTALMPAAAWLLMLLATALQFIEAGIHGFKDHHRWQLSLPTPPAHRLRRELADNLFRSSHLWCGAALCTTWIFSKLHPASALILLLSMPALIYLGALFGFACRLVSLVPGTAAARPVWRLLFLGPSLALLATLVGLRWASPLDPTFATLLQTAVFTALALTAQQAATPHLGRLYQDALQRDKPNHAVRKGGRFPFLTTAARRLRNPTGAFLVRSLLVRPRVWFNAVRILTAVAVTPLFPFLAESFALYGFLPHEQVTLWIAGMMLILMIDGAANPTGSEANRIVPLLTAPIGLTGILRAKLAVYLLAFVCLALLLTLCLIGFGGVATVTALGGLALALPMLLGFSVLFVYGSAFDIDPNRKHGGGLMGDIHDEAPTTVVALTLVMITGQFMLAQVALIRYLDGLWPAAAVLVLNLPLLIEACRTGPLKHRFWAPPMFRVRRRH</sequence>
<evidence type="ECO:0000256" key="1">
    <source>
        <dbReference type="SAM" id="Phobius"/>
    </source>
</evidence>
<dbReference type="RefSeq" id="WP_207859087.1">
    <property type="nucleotide sequence ID" value="NZ_JAFREP010000009.1"/>
</dbReference>
<evidence type="ECO:0000313" key="3">
    <source>
        <dbReference type="Proteomes" id="UP000664417"/>
    </source>
</evidence>
<feature type="transmembrane region" description="Helical" evidence="1">
    <location>
        <begin position="170"/>
        <end position="192"/>
    </location>
</feature>
<proteinExistence type="predicted"/>
<name>A0A8J7U5F4_9BACT</name>
<feature type="transmembrane region" description="Helical" evidence="1">
    <location>
        <begin position="108"/>
        <end position="126"/>
    </location>
</feature>
<keyword evidence="1" id="KW-0812">Transmembrane</keyword>
<feature type="transmembrane region" description="Helical" evidence="1">
    <location>
        <begin position="132"/>
        <end position="158"/>
    </location>
</feature>
<dbReference type="Proteomes" id="UP000664417">
    <property type="component" value="Unassembled WGS sequence"/>
</dbReference>
<feature type="transmembrane region" description="Helical" evidence="1">
    <location>
        <begin position="381"/>
        <end position="406"/>
    </location>
</feature>
<organism evidence="2 3">
    <name type="scientific">Acanthopleuribacter pedis</name>
    <dbReference type="NCBI Taxonomy" id="442870"/>
    <lineage>
        <taxon>Bacteria</taxon>
        <taxon>Pseudomonadati</taxon>
        <taxon>Acidobacteriota</taxon>
        <taxon>Holophagae</taxon>
        <taxon>Acanthopleuribacterales</taxon>
        <taxon>Acanthopleuribacteraceae</taxon>
        <taxon>Acanthopleuribacter</taxon>
    </lineage>
</organism>
<feature type="transmembrane region" description="Helical" evidence="1">
    <location>
        <begin position="281"/>
        <end position="303"/>
    </location>
</feature>
<keyword evidence="1" id="KW-0472">Membrane</keyword>
<dbReference type="AlphaFoldDB" id="A0A8J7U5F4"/>
<gene>
    <name evidence="2" type="ORF">J3U88_12410</name>
</gene>
<reference evidence="2" key="1">
    <citation type="submission" date="2021-03" db="EMBL/GenBank/DDBJ databases">
        <authorList>
            <person name="Wang G."/>
        </authorList>
    </citation>
    <scope>NUCLEOTIDE SEQUENCE</scope>
    <source>
        <strain evidence="2">KCTC 12899</strain>
    </source>
</reference>
<accession>A0A8J7U5F4</accession>
<protein>
    <submittedName>
        <fullName evidence="2">Uncharacterized protein</fullName>
    </submittedName>
</protein>
<feature type="transmembrane region" description="Helical" evidence="1">
    <location>
        <begin position="309"/>
        <end position="326"/>
    </location>
</feature>
<keyword evidence="1" id="KW-1133">Transmembrane helix</keyword>